<accession>A0A2U1L9A8</accession>
<dbReference type="PANTHER" id="PTHR47879:SF2">
    <property type="entry name" value="RETICULON-LIKE PROTEIN B22"/>
    <property type="match status" value="1"/>
</dbReference>
<sequence length="535" mass="59750">MFVLVNDLISQDTANSLFACLANIVGATESVLTVAATGHDKRLFLKGISLDYVRWKEHSEVSDGEDDVDDGEDDTLIDESDDDINDVDDGEDDTLIDKSDDDISDNDLGDMLDDIGQRDRGLSTVREHTVVSGGVHGPGKGVLKRLGLQKSSTNHRDSVTQTQATTVANDVPSTFFSKPAASEKASLDSSLRIRDEDSPVRERAKPFSHNPSILRGGSKKRTRNEDLEDHLEVNSPLTDVRINDLEVNSPLTDIHTNDRQSEEHIGSTSNGTTVPCKETRALSAAKRSRLNNRKLVFEVDDCAGRIVGDDSQVFITKGGCLVREHAKFDGTTWRKQEPSLKTDIIAKCVTYPNKEQALMNPPRGVKVPDWVLLCDRFASEDFQKISTRNKLNPSKNEIPPANGTKSMARETHMRDLQNEEANSSSTPAEICIQKLGYILGHLKGRSASKRNILANESLQRELQLEKEKTEKLQIYINKMEKKPNKMERKHNNLKQKVDYLMKHLPHLSEWQSQAPFCHPHLLASKVWNNGNISNE</sequence>
<keyword evidence="4" id="KW-1185">Reference proteome</keyword>
<feature type="region of interest" description="Disordered" evidence="2">
    <location>
        <begin position="59"/>
        <end position="102"/>
    </location>
</feature>
<proteinExistence type="predicted"/>
<evidence type="ECO:0000313" key="4">
    <source>
        <dbReference type="Proteomes" id="UP000245207"/>
    </source>
</evidence>
<evidence type="ECO:0000256" key="1">
    <source>
        <dbReference type="SAM" id="Coils"/>
    </source>
</evidence>
<name>A0A2U1L9A8_ARTAN</name>
<feature type="compositionally biased region" description="Acidic residues" evidence="2">
    <location>
        <begin position="62"/>
        <end position="102"/>
    </location>
</feature>
<evidence type="ECO:0000256" key="2">
    <source>
        <dbReference type="SAM" id="MobiDB-lite"/>
    </source>
</evidence>
<dbReference type="PANTHER" id="PTHR47879">
    <property type="entry name" value="RETICULON-LIKE PROTEIN B22"/>
    <property type="match status" value="1"/>
</dbReference>
<gene>
    <name evidence="3" type="ORF">CTI12_AA516670</name>
</gene>
<protein>
    <submittedName>
        <fullName evidence="3">Reticulon</fullName>
    </submittedName>
</protein>
<organism evidence="3 4">
    <name type="scientific">Artemisia annua</name>
    <name type="common">Sweet wormwood</name>
    <dbReference type="NCBI Taxonomy" id="35608"/>
    <lineage>
        <taxon>Eukaryota</taxon>
        <taxon>Viridiplantae</taxon>
        <taxon>Streptophyta</taxon>
        <taxon>Embryophyta</taxon>
        <taxon>Tracheophyta</taxon>
        <taxon>Spermatophyta</taxon>
        <taxon>Magnoliopsida</taxon>
        <taxon>eudicotyledons</taxon>
        <taxon>Gunneridae</taxon>
        <taxon>Pentapetalae</taxon>
        <taxon>asterids</taxon>
        <taxon>campanulids</taxon>
        <taxon>Asterales</taxon>
        <taxon>Asteraceae</taxon>
        <taxon>Asteroideae</taxon>
        <taxon>Anthemideae</taxon>
        <taxon>Artemisiinae</taxon>
        <taxon>Artemisia</taxon>
    </lineage>
</organism>
<evidence type="ECO:0000313" key="3">
    <source>
        <dbReference type="EMBL" id="PWA45595.1"/>
    </source>
</evidence>
<dbReference type="EMBL" id="PKPP01010683">
    <property type="protein sequence ID" value="PWA45595.1"/>
    <property type="molecule type" value="Genomic_DNA"/>
</dbReference>
<keyword evidence="1" id="KW-0175">Coiled coil</keyword>
<feature type="coiled-coil region" evidence="1">
    <location>
        <begin position="455"/>
        <end position="496"/>
    </location>
</feature>
<reference evidence="3 4" key="1">
    <citation type="journal article" date="2018" name="Mol. Plant">
        <title>The genome of Artemisia annua provides insight into the evolution of Asteraceae family and artemisinin biosynthesis.</title>
        <authorList>
            <person name="Shen Q."/>
            <person name="Zhang L."/>
            <person name="Liao Z."/>
            <person name="Wang S."/>
            <person name="Yan T."/>
            <person name="Shi P."/>
            <person name="Liu M."/>
            <person name="Fu X."/>
            <person name="Pan Q."/>
            <person name="Wang Y."/>
            <person name="Lv Z."/>
            <person name="Lu X."/>
            <person name="Zhang F."/>
            <person name="Jiang W."/>
            <person name="Ma Y."/>
            <person name="Chen M."/>
            <person name="Hao X."/>
            <person name="Li L."/>
            <person name="Tang Y."/>
            <person name="Lv G."/>
            <person name="Zhou Y."/>
            <person name="Sun X."/>
            <person name="Brodelius P.E."/>
            <person name="Rose J.K.C."/>
            <person name="Tang K."/>
        </authorList>
    </citation>
    <scope>NUCLEOTIDE SEQUENCE [LARGE SCALE GENOMIC DNA]</scope>
    <source>
        <strain evidence="4">cv. Huhao1</strain>
        <tissue evidence="3">Leaf</tissue>
    </source>
</reference>
<dbReference type="OrthoDB" id="1745817at2759"/>
<comment type="caution">
    <text evidence="3">The sequence shown here is derived from an EMBL/GenBank/DDBJ whole genome shotgun (WGS) entry which is preliminary data.</text>
</comment>
<dbReference type="AlphaFoldDB" id="A0A2U1L9A8"/>
<feature type="region of interest" description="Disordered" evidence="2">
    <location>
        <begin position="179"/>
        <end position="228"/>
    </location>
</feature>
<dbReference type="InterPro" id="IPR044177">
    <property type="entry name" value="RTNLB22/23"/>
</dbReference>
<dbReference type="Proteomes" id="UP000245207">
    <property type="component" value="Unassembled WGS sequence"/>
</dbReference>
<feature type="compositionally biased region" description="Basic and acidic residues" evidence="2">
    <location>
        <begin position="191"/>
        <end position="205"/>
    </location>
</feature>